<protein>
    <recommendedName>
        <fullName evidence="4">Transposase</fullName>
    </recommendedName>
</protein>
<accession>A0AAX2UQC2</accession>
<keyword evidence="1" id="KW-1133">Transmembrane helix</keyword>
<name>A0AAX2UQC2_AERVE</name>
<comment type="caution">
    <text evidence="2">The sequence shown here is derived from an EMBL/GenBank/DDBJ whole genome shotgun (WGS) entry which is preliminary data.</text>
</comment>
<reference evidence="2" key="1">
    <citation type="submission" date="2017-10" db="EMBL/GenBank/DDBJ databases">
        <authorList>
            <person name="Colston S.M."/>
            <person name="Graf J."/>
        </authorList>
    </citation>
    <scope>NUCLEOTIDE SEQUENCE</scope>
    <source>
        <strain evidence="2">BAQ071013-135</strain>
    </source>
</reference>
<feature type="transmembrane region" description="Helical" evidence="1">
    <location>
        <begin position="6"/>
        <end position="26"/>
    </location>
</feature>
<keyword evidence="1" id="KW-0472">Membrane</keyword>
<gene>
    <name evidence="2" type="ORF">CF123_17860</name>
</gene>
<dbReference type="EMBL" id="PDXJ01000025">
    <property type="protein sequence ID" value="TND51984.1"/>
    <property type="molecule type" value="Genomic_DNA"/>
</dbReference>
<evidence type="ECO:0008006" key="4">
    <source>
        <dbReference type="Google" id="ProtNLM"/>
    </source>
</evidence>
<reference evidence="2" key="2">
    <citation type="journal article" date="2019" name="PLoS ONE">
        <title>Identification and characterization of putative Aeromonas spp. T3SS effectors.</title>
        <authorList>
            <person name="Rangel L.T."/>
            <person name="Marden J."/>
            <person name="Colston S."/>
            <person name="Setubal J.C."/>
            <person name="Graf J."/>
            <person name="Gogarten J.P."/>
        </authorList>
    </citation>
    <scope>NUCLEOTIDE SEQUENCE</scope>
    <source>
        <strain evidence="2">BAQ071013-135</strain>
    </source>
</reference>
<evidence type="ECO:0000256" key="1">
    <source>
        <dbReference type="SAM" id="Phobius"/>
    </source>
</evidence>
<proteinExistence type="predicted"/>
<keyword evidence="1" id="KW-0812">Transmembrane</keyword>
<dbReference type="AlphaFoldDB" id="A0AAX2UQC2"/>
<evidence type="ECO:0000313" key="3">
    <source>
        <dbReference type="Proteomes" id="UP000796104"/>
    </source>
</evidence>
<evidence type="ECO:0000313" key="2">
    <source>
        <dbReference type="EMBL" id="TND51984.1"/>
    </source>
</evidence>
<dbReference type="RefSeq" id="WP_139495185.1">
    <property type="nucleotide sequence ID" value="NZ_CAWORL010000018.1"/>
</dbReference>
<sequence>MNSTAHIVIAGFSVYTWFLIGLAVCLSRSCRLMVKYGEKDYPKAIQFLLIVKEAMLWPRLIPSKK</sequence>
<organism evidence="2 3">
    <name type="scientific">Aeromonas veronii</name>
    <dbReference type="NCBI Taxonomy" id="654"/>
    <lineage>
        <taxon>Bacteria</taxon>
        <taxon>Pseudomonadati</taxon>
        <taxon>Pseudomonadota</taxon>
        <taxon>Gammaproteobacteria</taxon>
        <taxon>Aeromonadales</taxon>
        <taxon>Aeromonadaceae</taxon>
        <taxon>Aeromonas</taxon>
    </lineage>
</organism>
<dbReference type="Proteomes" id="UP000796104">
    <property type="component" value="Unassembled WGS sequence"/>
</dbReference>